<evidence type="ECO:0000313" key="2">
    <source>
        <dbReference type="EMBL" id="TDO28575.1"/>
    </source>
</evidence>
<name>A0A4R6J335_9BACT</name>
<organism evidence="2 3">
    <name type="scientific">Sediminibacterium goheungense</name>
    <dbReference type="NCBI Taxonomy" id="1086393"/>
    <lineage>
        <taxon>Bacteria</taxon>
        <taxon>Pseudomonadati</taxon>
        <taxon>Bacteroidota</taxon>
        <taxon>Chitinophagia</taxon>
        <taxon>Chitinophagales</taxon>
        <taxon>Chitinophagaceae</taxon>
        <taxon>Sediminibacterium</taxon>
    </lineage>
</organism>
<keyword evidence="1" id="KW-0472">Membrane</keyword>
<comment type="caution">
    <text evidence="2">The sequence shown here is derived from an EMBL/GenBank/DDBJ whole genome shotgun (WGS) entry which is preliminary data.</text>
</comment>
<feature type="transmembrane region" description="Helical" evidence="1">
    <location>
        <begin position="45"/>
        <end position="64"/>
    </location>
</feature>
<protein>
    <submittedName>
        <fullName evidence="2">Uncharacterized protein</fullName>
    </submittedName>
</protein>
<gene>
    <name evidence="2" type="ORF">BC659_0651</name>
</gene>
<proteinExistence type="predicted"/>
<dbReference type="Proteomes" id="UP000295741">
    <property type="component" value="Unassembled WGS sequence"/>
</dbReference>
<dbReference type="RefSeq" id="WP_133473198.1">
    <property type="nucleotide sequence ID" value="NZ_SNWP01000010.1"/>
</dbReference>
<feature type="transmembrane region" description="Helical" evidence="1">
    <location>
        <begin position="71"/>
        <end position="89"/>
    </location>
</feature>
<dbReference type="AlphaFoldDB" id="A0A4R6J335"/>
<dbReference type="EMBL" id="SNWP01000010">
    <property type="protein sequence ID" value="TDO28575.1"/>
    <property type="molecule type" value="Genomic_DNA"/>
</dbReference>
<feature type="transmembrane region" description="Helical" evidence="1">
    <location>
        <begin position="7"/>
        <end position="25"/>
    </location>
</feature>
<evidence type="ECO:0000256" key="1">
    <source>
        <dbReference type="SAM" id="Phobius"/>
    </source>
</evidence>
<accession>A0A4R6J335</accession>
<reference evidence="2 3" key="1">
    <citation type="submission" date="2019-03" db="EMBL/GenBank/DDBJ databases">
        <title>Genomic Encyclopedia of Archaeal and Bacterial Type Strains, Phase II (KMG-II): from individual species to whole genera.</title>
        <authorList>
            <person name="Goeker M."/>
        </authorList>
    </citation>
    <scope>NUCLEOTIDE SEQUENCE [LARGE SCALE GENOMIC DNA]</scope>
    <source>
        <strain evidence="2 3">DSM 28323</strain>
    </source>
</reference>
<keyword evidence="1" id="KW-0812">Transmembrane</keyword>
<evidence type="ECO:0000313" key="3">
    <source>
        <dbReference type="Proteomes" id="UP000295741"/>
    </source>
</evidence>
<keyword evidence="3" id="KW-1185">Reference proteome</keyword>
<dbReference type="OrthoDB" id="676045at2"/>
<feature type="transmembrane region" description="Helical" evidence="1">
    <location>
        <begin position="101"/>
        <end position="122"/>
    </location>
</feature>
<keyword evidence="1" id="KW-1133">Transmembrane helix</keyword>
<sequence length="135" mass="15072">MKNYHIVSRIAIYLLAVVMISFGIYHFQHARELVVYIPSFLPGGLLWVYLVGAAFILVAISFVTNRMVKTAAYFLAIMLFIFILTIHLPNYLDTGDKEMKALALVSILKDAAIAGFALHIAAGAHHQKLHLEESD</sequence>